<feature type="signal peptide" evidence="1">
    <location>
        <begin position="1"/>
        <end position="18"/>
    </location>
</feature>
<keyword evidence="3" id="KW-1185">Reference proteome</keyword>
<gene>
    <name evidence="2" type="ORF">HMPREF1536_00996</name>
</gene>
<reference evidence="2 3" key="1">
    <citation type="submission" date="2013-04" db="EMBL/GenBank/DDBJ databases">
        <title>The Genome Sequence of Parabacteroides gordonii DSM 23371.</title>
        <authorList>
            <consortium name="The Broad Institute Genomics Platform"/>
            <person name="Earl A."/>
            <person name="Ward D."/>
            <person name="Feldgarden M."/>
            <person name="Gevers D."/>
            <person name="Martens E."/>
            <person name="Sakamoto M."/>
            <person name="Benno Y."/>
            <person name="Suzuki N."/>
            <person name="Matsunaga N."/>
            <person name="Koshihara K."/>
            <person name="Seki M."/>
            <person name="Komiya H."/>
            <person name="Walker B."/>
            <person name="Young S."/>
            <person name="Zeng Q."/>
            <person name="Gargeya S."/>
            <person name="Fitzgerald M."/>
            <person name="Haas B."/>
            <person name="Abouelleil A."/>
            <person name="Allen A.W."/>
            <person name="Alvarado L."/>
            <person name="Arachchi H.M."/>
            <person name="Berlin A.M."/>
            <person name="Chapman S.B."/>
            <person name="Gainer-Dewar J."/>
            <person name="Goldberg J."/>
            <person name="Griggs A."/>
            <person name="Gujja S."/>
            <person name="Hansen M."/>
            <person name="Howarth C."/>
            <person name="Imamovic A."/>
            <person name="Ireland A."/>
            <person name="Larimer J."/>
            <person name="McCowan C."/>
            <person name="Murphy C."/>
            <person name="Pearson M."/>
            <person name="Poon T.W."/>
            <person name="Priest M."/>
            <person name="Roberts A."/>
            <person name="Saif S."/>
            <person name="Shea T."/>
            <person name="Sisk P."/>
            <person name="Sykes S."/>
            <person name="Wortman J."/>
            <person name="Nusbaum C."/>
            <person name="Birren B."/>
        </authorList>
    </citation>
    <scope>NUCLEOTIDE SEQUENCE [LARGE SCALE GENOMIC DNA]</scope>
    <source>
        <strain evidence="2 3">MS-1</strain>
    </source>
</reference>
<evidence type="ECO:0008006" key="4">
    <source>
        <dbReference type="Google" id="ProtNLM"/>
    </source>
</evidence>
<dbReference type="AlphaFoldDB" id="A0A0F5JLY4"/>
<dbReference type="HOGENOM" id="CLU_042640_1_0_10"/>
<evidence type="ECO:0000313" key="3">
    <source>
        <dbReference type="Proteomes" id="UP000033035"/>
    </source>
</evidence>
<comment type="caution">
    <text evidence="2">The sequence shown here is derived from an EMBL/GenBank/DDBJ whole genome shotgun (WGS) entry which is preliminary data.</text>
</comment>
<keyword evidence="1" id="KW-0732">Signal</keyword>
<dbReference type="InterPro" id="IPR025366">
    <property type="entry name" value="DUF4270"/>
</dbReference>
<evidence type="ECO:0000313" key="2">
    <source>
        <dbReference type="EMBL" id="KKB58793.1"/>
    </source>
</evidence>
<organism evidence="2 3">
    <name type="scientific">Parabacteroides gordonii MS-1 = DSM 23371</name>
    <dbReference type="NCBI Taxonomy" id="1203610"/>
    <lineage>
        <taxon>Bacteria</taxon>
        <taxon>Pseudomonadati</taxon>
        <taxon>Bacteroidota</taxon>
        <taxon>Bacteroidia</taxon>
        <taxon>Bacteroidales</taxon>
        <taxon>Tannerellaceae</taxon>
        <taxon>Parabacteroides</taxon>
    </lineage>
</organism>
<dbReference type="PROSITE" id="PS51257">
    <property type="entry name" value="PROKAR_LIPOPROTEIN"/>
    <property type="match status" value="1"/>
</dbReference>
<dbReference type="RefSeq" id="WP_028730694.1">
    <property type="nucleotide sequence ID" value="NZ_KE386768.1"/>
</dbReference>
<accession>A0A0F5JLY4</accession>
<dbReference type="Pfam" id="PF14092">
    <property type="entry name" value="DUF4270"/>
    <property type="match status" value="1"/>
</dbReference>
<sequence length="438" mass="49562">MNKILFLFWICLSGCLLSSCYDESNKYGNGLVDSVFRNISTDTSTVVITSVLIDSLETSGTGVALIGEYTHSLWGTMKSTGYIPYTRPTYSTDISKTVVLDSLILSLSYGSYCLGDTLQYQQFSVYQLTEKVLLNDNGYLYNTSSFTYDPTPIGSCRFKPRPLAGNRLEIRLPDELGQNLLTRFHERDEAVSSERFENYFKGVVIVPDNPDSHSILSFQLADTMSTMVLHYHIIGEESNEQELVFAPNTSTHFSHIDHDRSGTLMEPYPAKDVEIPSKALDNRGVLFGGLGWFTRLEFPHLNNIMKLGERVVIESAMLKLYPELGTYSDINALPDSIYLYIADENNVVTDAVKDYLGSEVQGGTLVKDNVYNENTYYYFDVTDFMQQELGTIGINKHNLQLVLNEDSYTQTFKNMTFGDRQSKSPIVLQLIYKIYESY</sequence>
<protein>
    <recommendedName>
        <fullName evidence="4">DUF4270 domain-containing protein</fullName>
    </recommendedName>
</protein>
<name>A0A0F5JLY4_9BACT</name>
<feature type="chain" id="PRO_5002489689" description="DUF4270 domain-containing protein" evidence="1">
    <location>
        <begin position="19"/>
        <end position="438"/>
    </location>
</feature>
<dbReference type="Proteomes" id="UP000033035">
    <property type="component" value="Unassembled WGS sequence"/>
</dbReference>
<dbReference type="STRING" id="1203610.HMPREF1536_00996"/>
<evidence type="ECO:0000256" key="1">
    <source>
        <dbReference type="SAM" id="SignalP"/>
    </source>
</evidence>
<dbReference type="EMBL" id="AQHW01000008">
    <property type="protein sequence ID" value="KKB58793.1"/>
    <property type="molecule type" value="Genomic_DNA"/>
</dbReference>
<dbReference type="PATRIC" id="fig|1203610.3.peg.1019"/>
<proteinExistence type="predicted"/>